<evidence type="ECO:0008006" key="5">
    <source>
        <dbReference type="Google" id="ProtNLM"/>
    </source>
</evidence>
<dbReference type="RefSeq" id="WP_146800456.1">
    <property type="nucleotide sequence ID" value="NZ_VOLP01000026.1"/>
</dbReference>
<evidence type="ECO:0000313" key="2">
    <source>
        <dbReference type="EMBL" id="TWX64616.1"/>
    </source>
</evidence>
<dbReference type="AlphaFoldDB" id="A0A5C6Q6R9"/>
<dbReference type="EMBL" id="VOLR01000027">
    <property type="protein sequence ID" value="TWX55600.1"/>
    <property type="molecule type" value="Genomic_DNA"/>
</dbReference>
<dbReference type="OrthoDB" id="6333637at2"/>
<dbReference type="PROSITE" id="PS51257">
    <property type="entry name" value="PROKAR_LIPOPROTEIN"/>
    <property type="match status" value="1"/>
</dbReference>
<proteinExistence type="predicted"/>
<dbReference type="EMBL" id="VOLQ01000030">
    <property type="protein sequence ID" value="TWX64616.1"/>
    <property type="molecule type" value="Genomic_DNA"/>
</dbReference>
<gene>
    <name evidence="1" type="ORF">ESZ26_15980</name>
    <name evidence="2" type="ORF">ESZ27_14035</name>
</gene>
<evidence type="ECO:0000313" key="3">
    <source>
        <dbReference type="Proteomes" id="UP000321525"/>
    </source>
</evidence>
<reference evidence="2 4" key="1">
    <citation type="submission" date="2019-07" db="EMBL/GenBank/DDBJ databases">
        <title>Genomes of sea-ice associated Colwellia species.</title>
        <authorList>
            <person name="Bowman J.P."/>
        </authorList>
    </citation>
    <scope>NUCLEOTIDE SEQUENCE [LARGE SCALE GENOMIC DNA]</scope>
    <source>
        <strain evidence="1 3">ACAM 607</strain>
        <strain evidence="2 4">IC036</strain>
    </source>
</reference>
<evidence type="ECO:0000313" key="1">
    <source>
        <dbReference type="EMBL" id="TWX55600.1"/>
    </source>
</evidence>
<dbReference type="Proteomes" id="UP000321917">
    <property type="component" value="Unassembled WGS sequence"/>
</dbReference>
<organism evidence="2 4">
    <name type="scientific">Colwellia hornerae</name>
    <dbReference type="NCBI Taxonomy" id="89402"/>
    <lineage>
        <taxon>Bacteria</taxon>
        <taxon>Pseudomonadati</taxon>
        <taxon>Pseudomonadota</taxon>
        <taxon>Gammaproteobacteria</taxon>
        <taxon>Alteromonadales</taxon>
        <taxon>Colwelliaceae</taxon>
        <taxon>Colwellia</taxon>
    </lineage>
</organism>
<dbReference type="Proteomes" id="UP000321525">
    <property type="component" value="Unassembled WGS sequence"/>
</dbReference>
<keyword evidence="3" id="KW-1185">Reference proteome</keyword>
<sequence>MKYIYLFSTLTLMTITGCSTTENACEDITIASEQIQMCHSLQRQIAGAKGKPIKRTELERRYQVDCIDIRYYRDDKQPAICGNKQKIGEEIKTLKKEVKQ</sequence>
<accession>A0A5C6Q6R9</accession>
<name>A0A5C6Q6R9_9GAMM</name>
<comment type="caution">
    <text evidence="2">The sequence shown here is derived from an EMBL/GenBank/DDBJ whole genome shotgun (WGS) entry which is preliminary data.</text>
</comment>
<protein>
    <recommendedName>
        <fullName evidence="5">Lipoprotein</fullName>
    </recommendedName>
</protein>
<evidence type="ECO:0000313" key="4">
    <source>
        <dbReference type="Proteomes" id="UP000321917"/>
    </source>
</evidence>